<dbReference type="EMBL" id="CP046072">
    <property type="protein sequence ID" value="QSZ40985.1"/>
    <property type="molecule type" value="Genomic_DNA"/>
</dbReference>
<sequence length="306" mass="33802">MSIFSNGLKTTVMSTELLIESKVSKKVLFECLELAREFEAKYSAYKIDSLLSKINANSGKTPINATKEELEIFQKALDMAVLSDGAFDPTIGSITQGSYGFGTSEEKIPSQKELNSKKELVNYKNIQLTNESIYLTKKGMRLDLGGIGKGYVADKIIEHLKLKGATKGLVSVGGEVCSFGKKYNIAIKNPFNDSNIALIKSSNSELSISTSGDYERYIDSKEHHHILDSKTQLSNHHYSSLTIVQNGRDTTTLDALATVAFNSKPSELKVLAKKFKVAFFALTPQKDIIIENFINLDIEGFELFSL</sequence>
<reference evidence="12" key="2">
    <citation type="submission" date="2021-04" db="EMBL/GenBank/DDBJ databases">
        <title>Isolation and characterization of a novel species of the genus Sulfurimonas.</title>
        <authorList>
            <person name="Fukui M."/>
        </authorList>
    </citation>
    <scope>NUCLEOTIDE SEQUENCE</scope>
    <source>
        <strain evidence="12">H1576</strain>
    </source>
</reference>
<proteinExistence type="inferred from homology"/>
<dbReference type="KEGG" id="saqt:GJV85_02255"/>
<feature type="binding site" evidence="11">
    <location>
        <position position="254"/>
    </location>
    <ligand>
        <name>Mg(2+)</name>
        <dbReference type="ChEBI" id="CHEBI:18420"/>
    </ligand>
</feature>
<dbReference type="AlphaFoldDB" id="A0A975GBV9"/>
<comment type="catalytic activity">
    <reaction evidence="9 10">
        <text>L-threonyl-[protein] + FAD = FMN-L-threonyl-[protein] + AMP + H(+)</text>
        <dbReference type="Rhea" id="RHEA:36847"/>
        <dbReference type="Rhea" id="RHEA-COMP:11060"/>
        <dbReference type="Rhea" id="RHEA-COMP:11061"/>
        <dbReference type="ChEBI" id="CHEBI:15378"/>
        <dbReference type="ChEBI" id="CHEBI:30013"/>
        <dbReference type="ChEBI" id="CHEBI:57692"/>
        <dbReference type="ChEBI" id="CHEBI:74257"/>
        <dbReference type="ChEBI" id="CHEBI:456215"/>
        <dbReference type="EC" id="2.7.1.180"/>
    </reaction>
</comment>
<dbReference type="Proteomes" id="UP000671852">
    <property type="component" value="Chromosome"/>
</dbReference>
<comment type="cofactor">
    <cofactor evidence="11">
        <name>Mg(2+)</name>
        <dbReference type="ChEBI" id="CHEBI:18420"/>
    </cofactor>
    <cofactor evidence="11">
        <name>Mn(2+)</name>
        <dbReference type="ChEBI" id="CHEBI:29035"/>
    </cofactor>
    <text evidence="11">Magnesium. Can also use manganese.</text>
</comment>
<evidence type="ECO:0000256" key="11">
    <source>
        <dbReference type="PIRSR" id="PIRSR006268-2"/>
    </source>
</evidence>
<protein>
    <recommendedName>
        <fullName evidence="2 10">FAD:protein FMN transferase</fullName>
        <ecNumber evidence="1 10">2.7.1.180</ecNumber>
    </recommendedName>
    <alternativeName>
        <fullName evidence="8 10">Flavin transferase</fullName>
    </alternativeName>
</protein>
<evidence type="ECO:0000256" key="10">
    <source>
        <dbReference type="PIRNR" id="PIRNR006268"/>
    </source>
</evidence>
<accession>A0A975GBV9</accession>
<dbReference type="PANTHER" id="PTHR30040:SF2">
    <property type="entry name" value="FAD:PROTEIN FMN TRANSFERASE"/>
    <property type="match status" value="1"/>
</dbReference>
<evidence type="ECO:0000256" key="5">
    <source>
        <dbReference type="ARBA" id="ARBA00022723"/>
    </source>
</evidence>
<name>A0A975GBV9_9BACT</name>
<dbReference type="PIRSF" id="PIRSF006268">
    <property type="entry name" value="ApbE"/>
    <property type="match status" value="1"/>
</dbReference>
<comment type="similarity">
    <text evidence="10">Belongs to the ApbE family.</text>
</comment>
<keyword evidence="3 10" id="KW-0285">Flavoprotein</keyword>
<evidence type="ECO:0000313" key="12">
    <source>
        <dbReference type="EMBL" id="QSZ40985.1"/>
    </source>
</evidence>
<gene>
    <name evidence="12" type="ORF">GJV85_02255</name>
</gene>
<evidence type="ECO:0000256" key="2">
    <source>
        <dbReference type="ARBA" id="ARBA00016337"/>
    </source>
</evidence>
<dbReference type="Gene3D" id="3.10.520.10">
    <property type="entry name" value="ApbE-like domains"/>
    <property type="match status" value="1"/>
</dbReference>
<reference evidence="12" key="1">
    <citation type="submission" date="2019-11" db="EMBL/GenBank/DDBJ databases">
        <authorList>
            <person name="Kojima H."/>
        </authorList>
    </citation>
    <scope>NUCLEOTIDE SEQUENCE</scope>
    <source>
        <strain evidence="12">H1576</strain>
    </source>
</reference>
<evidence type="ECO:0000256" key="9">
    <source>
        <dbReference type="ARBA" id="ARBA00048540"/>
    </source>
</evidence>
<keyword evidence="4 10" id="KW-0808">Transferase</keyword>
<dbReference type="SUPFAM" id="SSF143631">
    <property type="entry name" value="ApbE-like"/>
    <property type="match status" value="1"/>
</dbReference>
<dbReference type="EC" id="2.7.1.180" evidence="1 10"/>
<evidence type="ECO:0000256" key="8">
    <source>
        <dbReference type="ARBA" id="ARBA00031306"/>
    </source>
</evidence>
<keyword evidence="6 10" id="KW-0274">FAD</keyword>
<evidence type="ECO:0000256" key="1">
    <source>
        <dbReference type="ARBA" id="ARBA00011955"/>
    </source>
</evidence>
<dbReference type="PANTHER" id="PTHR30040">
    <property type="entry name" value="THIAMINE BIOSYNTHESIS LIPOPROTEIN APBE"/>
    <property type="match status" value="1"/>
</dbReference>
<evidence type="ECO:0000313" key="13">
    <source>
        <dbReference type="Proteomes" id="UP000671852"/>
    </source>
</evidence>
<feature type="binding site" evidence="11">
    <location>
        <position position="146"/>
    </location>
    <ligand>
        <name>Mg(2+)</name>
        <dbReference type="ChEBI" id="CHEBI:18420"/>
    </ligand>
</feature>
<dbReference type="GO" id="GO:0046872">
    <property type="term" value="F:metal ion binding"/>
    <property type="evidence" value="ECO:0007669"/>
    <property type="project" value="UniProtKB-UniRule"/>
</dbReference>
<dbReference type="Pfam" id="PF02424">
    <property type="entry name" value="ApbE"/>
    <property type="match status" value="1"/>
</dbReference>
<keyword evidence="7 10" id="KW-0460">Magnesium</keyword>
<dbReference type="InterPro" id="IPR003374">
    <property type="entry name" value="ApbE-like_sf"/>
</dbReference>
<dbReference type="InterPro" id="IPR024932">
    <property type="entry name" value="ApbE"/>
</dbReference>
<feature type="binding site" evidence="11">
    <location>
        <position position="258"/>
    </location>
    <ligand>
        <name>Mg(2+)</name>
        <dbReference type="ChEBI" id="CHEBI:18420"/>
    </ligand>
</feature>
<keyword evidence="13" id="KW-1185">Reference proteome</keyword>
<evidence type="ECO:0000256" key="4">
    <source>
        <dbReference type="ARBA" id="ARBA00022679"/>
    </source>
</evidence>
<keyword evidence="5 10" id="KW-0479">Metal-binding</keyword>
<dbReference type="GO" id="GO:0016740">
    <property type="term" value="F:transferase activity"/>
    <property type="evidence" value="ECO:0007669"/>
    <property type="project" value="UniProtKB-UniRule"/>
</dbReference>
<evidence type="ECO:0000256" key="6">
    <source>
        <dbReference type="ARBA" id="ARBA00022827"/>
    </source>
</evidence>
<evidence type="ECO:0000256" key="3">
    <source>
        <dbReference type="ARBA" id="ARBA00022630"/>
    </source>
</evidence>
<organism evidence="12 13">
    <name type="scientific">Sulfurimonas aquatica</name>
    <dbReference type="NCBI Taxonomy" id="2672570"/>
    <lineage>
        <taxon>Bacteria</taxon>
        <taxon>Pseudomonadati</taxon>
        <taxon>Campylobacterota</taxon>
        <taxon>Epsilonproteobacteria</taxon>
        <taxon>Campylobacterales</taxon>
        <taxon>Sulfurimonadaceae</taxon>
        <taxon>Sulfurimonas</taxon>
    </lineage>
</organism>
<evidence type="ECO:0000256" key="7">
    <source>
        <dbReference type="ARBA" id="ARBA00022842"/>
    </source>
</evidence>